<reference evidence="1 2" key="1">
    <citation type="submission" date="2019-06" db="EMBL/GenBank/DDBJ databases">
        <title>Gramella sabulilitoris sp. nov., isolated from a marine sand.</title>
        <authorList>
            <person name="Yoon J.-H."/>
        </authorList>
    </citation>
    <scope>NUCLEOTIDE SEQUENCE [LARGE SCALE GENOMIC DNA]</scope>
    <source>
        <strain evidence="1 2">HSMS-1</strain>
    </source>
</reference>
<accession>A0A550I7K4</accession>
<evidence type="ECO:0000313" key="2">
    <source>
        <dbReference type="Proteomes" id="UP000315131"/>
    </source>
</evidence>
<evidence type="ECO:0000313" key="1">
    <source>
        <dbReference type="EMBL" id="TRO66947.1"/>
    </source>
</evidence>
<dbReference type="OrthoDB" id="894399at2"/>
<name>A0A550I7K4_9FLAO</name>
<proteinExistence type="predicted"/>
<dbReference type="Proteomes" id="UP000315131">
    <property type="component" value="Unassembled WGS sequence"/>
</dbReference>
<dbReference type="RefSeq" id="WP_143409726.1">
    <property type="nucleotide sequence ID" value="NZ_VHSF01000001.1"/>
</dbReference>
<protein>
    <submittedName>
        <fullName evidence="1">Uncharacterized protein</fullName>
    </submittedName>
</protein>
<dbReference type="AlphaFoldDB" id="A0A550I7K4"/>
<keyword evidence="2" id="KW-1185">Reference proteome</keyword>
<organism evidence="1 2">
    <name type="scientific">Christiangramia sabulilitoris</name>
    <dbReference type="NCBI Taxonomy" id="2583991"/>
    <lineage>
        <taxon>Bacteria</taxon>
        <taxon>Pseudomonadati</taxon>
        <taxon>Bacteroidota</taxon>
        <taxon>Flavobacteriia</taxon>
        <taxon>Flavobacteriales</taxon>
        <taxon>Flavobacteriaceae</taxon>
        <taxon>Christiangramia</taxon>
    </lineage>
</organism>
<gene>
    <name evidence="1" type="ORF">FGM01_03390</name>
</gene>
<comment type="caution">
    <text evidence="1">The sequence shown here is derived from an EMBL/GenBank/DDBJ whole genome shotgun (WGS) entry which is preliminary data.</text>
</comment>
<dbReference type="EMBL" id="VHSF01000001">
    <property type="protein sequence ID" value="TRO66947.1"/>
    <property type="molecule type" value="Genomic_DNA"/>
</dbReference>
<sequence length="330" mass="39013">MNDFKLNFGFLKNFQHIFAENKETTTPKVQALFYLMAITGIYRIFEKEDVFELVKRLQLILPEQKLIDQFLLNEVVLTFEYENEVHEMNVAFLKEFIGFEIIDMNSHQESFESWAVNIPNFKFIANVAADASNFLQLDVSDSNISRKGNTTTIDLGKTPDNDVAFDHQDVKNAELLANEVVKEIPQEKFDRLKKDFPNKFLELEMRNLPFKEPVFDFNSFPVEKQEALWKTFFPNMEHYDDEPTRDYHIKLFHLAWLWANGFVIEKDPFNVYVDPRIKNFDHNGYEIDRSGFNLWETKEDEGLEELFPMLYDPAVALLAERPWENLNIYS</sequence>